<reference evidence="2 3" key="1">
    <citation type="submission" date="2019-01" db="EMBL/GenBank/DDBJ databases">
        <title>Intercellular communication is required for trap formation in the nematode-trapping fungus Duddingtonia flagrans.</title>
        <authorList>
            <person name="Youssar L."/>
            <person name="Wernet V."/>
            <person name="Hensel N."/>
            <person name="Hildebrandt H.-G."/>
            <person name="Fischer R."/>
        </authorList>
    </citation>
    <scope>NUCLEOTIDE SEQUENCE [LARGE SCALE GENOMIC DNA]</scope>
    <source>
        <strain evidence="2 3">CBS H-5679</strain>
    </source>
</reference>
<evidence type="ECO:0000313" key="3">
    <source>
        <dbReference type="Proteomes" id="UP000283090"/>
    </source>
</evidence>
<dbReference type="Proteomes" id="UP000283090">
    <property type="component" value="Unassembled WGS sequence"/>
</dbReference>
<dbReference type="AlphaFoldDB" id="A0A436ZMQ6"/>
<name>A0A436ZMQ6_ARTFL</name>
<comment type="caution">
    <text evidence="2">The sequence shown here is derived from an EMBL/GenBank/DDBJ whole genome shotgun (WGS) entry which is preliminary data.</text>
</comment>
<feature type="region of interest" description="Disordered" evidence="1">
    <location>
        <begin position="28"/>
        <end position="71"/>
    </location>
</feature>
<dbReference type="VEuPathDB" id="FungiDB:DFL_008075"/>
<accession>A0A436ZMQ6</accession>
<evidence type="ECO:0000313" key="2">
    <source>
        <dbReference type="EMBL" id="RVD80169.1"/>
    </source>
</evidence>
<feature type="compositionally biased region" description="Low complexity" evidence="1">
    <location>
        <begin position="28"/>
        <end position="45"/>
    </location>
</feature>
<dbReference type="EMBL" id="SAEB01000012">
    <property type="protein sequence ID" value="RVD80169.1"/>
    <property type="molecule type" value="Genomic_DNA"/>
</dbReference>
<gene>
    <name evidence="2" type="ORF">DFL_008075</name>
</gene>
<proteinExistence type="predicted"/>
<organism evidence="2 3">
    <name type="scientific">Arthrobotrys flagrans</name>
    <name type="common">Nematode-trapping fungus</name>
    <name type="synonym">Trichothecium flagrans</name>
    <dbReference type="NCBI Taxonomy" id="97331"/>
    <lineage>
        <taxon>Eukaryota</taxon>
        <taxon>Fungi</taxon>
        <taxon>Dikarya</taxon>
        <taxon>Ascomycota</taxon>
        <taxon>Pezizomycotina</taxon>
        <taxon>Orbiliomycetes</taxon>
        <taxon>Orbiliales</taxon>
        <taxon>Orbiliaceae</taxon>
        <taxon>Arthrobotrys</taxon>
    </lineage>
</organism>
<sequence>MRLLVSAGSSSKNKSKAVKKIFQHINVSTFQNPSQSQTPQSQSQSGTASKDTGTPAKPRTSNSDSEIAESY</sequence>
<dbReference type="RefSeq" id="XP_067485713.1">
    <property type="nucleotide sequence ID" value="XM_067637757.1"/>
</dbReference>
<keyword evidence="3" id="KW-1185">Reference proteome</keyword>
<evidence type="ECO:0000256" key="1">
    <source>
        <dbReference type="SAM" id="MobiDB-lite"/>
    </source>
</evidence>
<protein>
    <submittedName>
        <fullName evidence="2">Uncharacterized protein</fullName>
    </submittedName>
</protein>
<dbReference type="GeneID" id="93590386"/>